<feature type="transmembrane region" description="Helical" evidence="9">
    <location>
        <begin position="124"/>
        <end position="148"/>
    </location>
</feature>
<keyword evidence="6" id="KW-0764">Sulfate transport</keyword>
<evidence type="ECO:0000256" key="1">
    <source>
        <dbReference type="ARBA" id="ARBA00004141"/>
    </source>
</evidence>
<organism evidence="11 12">
    <name type="scientific">Brevibacillus fulvus</name>
    <dbReference type="NCBI Taxonomy" id="1125967"/>
    <lineage>
        <taxon>Bacteria</taxon>
        <taxon>Bacillati</taxon>
        <taxon>Bacillota</taxon>
        <taxon>Bacilli</taxon>
        <taxon>Bacillales</taxon>
        <taxon>Paenibacillaceae</taxon>
        <taxon>Brevibacillus</taxon>
    </lineage>
</organism>
<dbReference type="PROSITE" id="PS50928">
    <property type="entry name" value="ABC_TM1"/>
    <property type="match status" value="1"/>
</dbReference>
<keyword evidence="5 9" id="KW-1133">Transmembrane helix</keyword>
<dbReference type="Pfam" id="PF00528">
    <property type="entry name" value="BPD_transp_1"/>
    <property type="match status" value="1"/>
</dbReference>
<protein>
    <submittedName>
        <fullName evidence="11">Sulfate transport system permease protein</fullName>
    </submittedName>
</protein>
<evidence type="ECO:0000256" key="9">
    <source>
        <dbReference type="SAM" id="Phobius"/>
    </source>
</evidence>
<evidence type="ECO:0000256" key="4">
    <source>
        <dbReference type="ARBA" id="ARBA00022692"/>
    </source>
</evidence>
<dbReference type="Gene3D" id="1.10.3720.10">
    <property type="entry name" value="MetI-like"/>
    <property type="match status" value="1"/>
</dbReference>
<keyword evidence="12" id="KW-1185">Reference proteome</keyword>
<dbReference type="CDD" id="cd06261">
    <property type="entry name" value="TM_PBP2"/>
    <property type="match status" value="1"/>
</dbReference>
<dbReference type="SUPFAM" id="SSF161098">
    <property type="entry name" value="MetI-like"/>
    <property type="match status" value="1"/>
</dbReference>
<dbReference type="AlphaFoldDB" id="A0A938XW28"/>
<evidence type="ECO:0000256" key="6">
    <source>
        <dbReference type="ARBA" id="ARBA00023032"/>
    </source>
</evidence>
<reference evidence="11" key="1">
    <citation type="submission" date="2021-01" db="EMBL/GenBank/DDBJ databases">
        <title>Genomic Encyclopedia of Type Strains, Phase IV (KMG-IV): sequencing the most valuable type-strain genomes for metagenomic binning, comparative biology and taxonomic classification.</title>
        <authorList>
            <person name="Goeker M."/>
        </authorList>
    </citation>
    <scope>NUCLEOTIDE SEQUENCE</scope>
    <source>
        <strain evidence="11">DSM 25523</strain>
    </source>
</reference>
<dbReference type="InterPro" id="IPR035906">
    <property type="entry name" value="MetI-like_sf"/>
</dbReference>
<evidence type="ECO:0000256" key="2">
    <source>
        <dbReference type="ARBA" id="ARBA00011779"/>
    </source>
</evidence>
<dbReference type="GO" id="GO:0015419">
    <property type="term" value="F:ABC-type sulfate transporter activity"/>
    <property type="evidence" value="ECO:0007669"/>
    <property type="project" value="InterPro"/>
</dbReference>
<feature type="transmembrane region" description="Helical" evidence="9">
    <location>
        <begin position="50"/>
        <end position="75"/>
    </location>
</feature>
<evidence type="ECO:0000256" key="7">
    <source>
        <dbReference type="ARBA" id="ARBA00023136"/>
    </source>
</evidence>
<dbReference type="PANTHER" id="PTHR30406:SF1">
    <property type="entry name" value="SULFATE TRANSPORT SYSTEM PERMEASE PROTEIN CYSW"/>
    <property type="match status" value="1"/>
</dbReference>
<dbReference type="RefSeq" id="WP_204516703.1">
    <property type="nucleotide sequence ID" value="NZ_BAABIN010000009.1"/>
</dbReference>
<keyword evidence="7 9" id="KW-0472">Membrane</keyword>
<dbReference type="InterPro" id="IPR000515">
    <property type="entry name" value="MetI-like"/>
</dbReference>
<dbReference type="EMBL" id="JAFBEB010000001">
    <property type="protein sequence ID" value="MBM7589001.1"/>
    <property type="molecule type" value="Genomic_DNA"/>
</dbReference>
<keyword evidence="3" id="KW-0813">Transport</keyword>
<evidence type="ECO:0000256" key="5">
    <source>
        <dbReference type="ARBA" id="ARBA00022989"/>
    </source>
</evidence>
<evidence type="ECO:0000259" key="10">
    <source>
        <dbReference type="PROSITE" id="PS50928"/>
    </source>
</evidence>
<evidence type="ECO:0000256" key="8">
    <source>
        <dbReference type="ARBA" id="ARBA00025323"/>
    </source>
</evidence>
<feature type="transmembrane region" description="Helical" evidence="9">
    <location>
        <begin position="87"/>
        <end position="112"/>
    </location>
</feature>
<keyword evidence="4 9" id="KW-0812">Transmembrane</keyword>
<dbReference type="InterPro" id="IPR005667">
    <property type="entry name" value="Sulph_transpt2"/>
</dbReference>
<feature type="transmembrane region" description="Helical" evidence="9">
    <location>
        <begin position="235"/>
        <end position="255"/>
    </location>
</feature>
<name>A0A938XW28_9BACL</name>
<comment type="caution">
    <text evidence="11">The sequence shown here is derived from an EMBL/GenBank/DDBJ whole genome shotgun (WGS) entry which is preliminary data.</text>
</comment>
<dbReference type="NCBIfam" id="TIGR00969">
    <property type="entry name" value="3a0106s02"/>
    <property type="match status" value="1"/>
</dbReference>
<feature type="domain" description="ABC transmembrane type-1" evidence="10">
    <location>
        <begin position="49"/>
        <end position="255"/>
    </location>
</feature>
<proteinExistence type="predicted"/>
<gene>
    <name evidence="11" type="ORF">JOD01_000587</name>
</gene>
<dbReference type="Proteomes" id="UP000717624">
    <property type="component" value="Unassembled WGS sequence"/>
</dbReference>
<accession>A0A938XW28</accession>
<comment type="subunit">
    <text evidence="2">The complex is composed of two ATP-binding proteins (CysA), two transmembrane proteins (CysT and CysW) and a solute-binding protein (CysP).</text>
</comment>
<feature type="transmembrane region" description="Helical" evidence="9">
    <location>
        <begin position="188"/>
        <end position="215"/>
    </location>
</feature>
<comment type="function">
    <text evidence="8">Part of the ABC transporter complex CysAWTP (TC 3.A.1.6.1) involved in sulfate/thiosulfate import. Probably responsible for the translocation of the substrate across the membrane.</text>
</comment>
<dbReference type="GO" id="GO:0005886">
    <property type="term" value="C:plasma membrane"/>
    <property type="evidence" value="ECO:0007669"/>
    <property type="project" value="TreeGrafter"/>
</dbReference>
<evidence type="ECO:0000256" key="3">
    <source>
        <dbReference type="ARBA" id="ARBA00022448"/>
    </source>
</evidence>
<sequence length="269" mass="29205">MRSLFILLTVLLFVLILVLPFLGILAGAGAEGFAAIYEALMRPESLHALQVSFIIVLIVTLCNGVLGILFSLQMVRGPWLAGWLRPLLNAIVDLPFAVSPVIGGLMIILLFGPNTLLGAFFENVGFKIVFALPGMVMATIFVTFPLMIRELVPVLTELGQTAEEASATLGAGPIRTFFRVTWPSIRWAVYYGLALTAARAIGEFGAVLVVSGNIVKQTQTATTLVYQDSIDQNLVAANSVALLLGLISIVILLFLEWMKKRKEDQLHAH</sequence>
<evidence type="ECO:0000313" key="12">
    <source>
        <dbReference type="Proteomes" id="UP000717624"/>
    </source>
</evidence>
<comment type="subcellular location">
    <subcellularLocation>
        <location evidence="1">Membrane</location>
        <topology evidence="1">Multi-pass membrane protein</topology>
    </subcellularLocation>
</comment>
<evidence type="ECO:0000313" key="11">
    <source>
        <dbReference type="EMBL" id="MBM7589001.1"/>
    </source>
</evidence>
<dbReference type="PANTHER" id="PTHR30406">
    <property type="entry name" value="SULFATE TRANSPORT SYSTEM PERMEASE PROTEIN"/>
    <property type="match status" value="1"/>
</dbReference>